<sequence>MLNREMTYFQAKESSKRVGSTLSKEKLSCACAYKKPSGEYHKVPWVDSSESVYVQSCNIGPRDVVPCIVAGTHLVNKEERLLCPMLWGMIPPWHKGDYKKHTASTHNSRLDRILESKLYSTPLRKGFKCIVLFDGFYEWKAGINKSPKQPYYIHAKQESGINPDDPTTWPDKWSPESGWEGYKPLKMAGIFNAFQTDEGKIVYSCSVLTKESNNVLSWLHDRTPIFLDDEQCRLWLDLKVSPEKAIEMLKMQELTDNILSWYTVSTLVNNVSHKDAKCREKIEVKEKQKNSSAVFMASWLKKESGGKSNSGNDSTNSDSSKDEINEDEVPPKRMKKS</sequence>
<proteinExistence type="inferred from homology"/>
<evidence type="ECO:0000256" key="4">
    <source>
        <dbReference type="ARBA" id="ARBA00022763"/>
    </source>
</evidence>
<dbReference type="GeneID" id="107070992"/>
<feature type="compositionally biased region" description="Low complexity" evidence="12">
    <location>
        <begin position="306"/>
        <end position="318"/>
    </location>
</feature>
<evidence type="ECO:0000256" key="9">
    <source>
        <dbReference type="ARBA" id="ARBA00030390"/>
    </source>
</evidence>
<evidence type="ECO:0000256" key="6">
    <source>
        <dbReference type="ARBA" id="ARBA00023124"/>
    </source>
</evidence>
<evidence type="ECO:0000256" key="7">
    <source>
        <dbReference type="ARBA" id="ARBA00023125"/>
    </source>
</evidence>
<keyword evidence="3" id="KW-0645">Protease</keyword>
<evidence type="ECO:0000256" key="10">
    <source>
        <dbReference type="ARBA" id="ARBA00030898"/>
    </source>
</evidence>
<feature type="region of interest" description="Disordered" evidence="12">
    <location>
        <begin position="301"/>
        <end position="337"/>
    </location>
</feature>
<keyword evidence="8" id="KW-0456">Lyase</keyword>
<accession>A0ABM1IXZ9</accession>
<keyword evidence="5" id="KW-0378">Hydrolase</keyword>
<keyword evidence="4" id="KW-0227">DNA damage</keyword>
<dbReference type="PANTHER" id="PTHR13604:SF0">
    <property type="entry name" value="ABASIC SITE PROCESSING PROTEIN HMCES"/>
    <property type="match status" value="1"/>
</dbReference>
<dbReference type="RefSeq" id="XP_015185086.1">
    <property type="nucleotide sequence ID" value="XM_015329600.1"/>
</dbReference>
<evidence type="ECO:0000256" key="3">
    <source>
        <dbReference type="ARBA" id="ARBA00022670"/>
    </source>
</evidence>
<dbReference type="Pfam" id="PF02586">
    <property type="entry name" value="SRAP"/>
    <property type="match status" value="1"/>
</dbReference>
<dbReference type="InterPro" id="IPR036590">
    <property type="entry name" value="SRAP-like"/>
</dbReference>
<dbReference type="Gene3D" id="3.90.1680.10">
    <property type="entry name" value="SOS response associated peptidase-like"/>
    <property type="match status" value="1"/>
</dbReference>
<evidence type="ECO:0000313" key="14">
    <source>
        <dbReference type="RefSeq" id="XP_015185086.1"/>
    </source>
</evidence>
<gene>
    <name evidence="14" type="primary">LOC107070992</name>
</gene>
<dbReference type="PANTHER" id="PTHR13604">
    <property type="entry name" value="DC12-RELATED"/>
    <property type="match status" value="1"/>
</dbReference>
<evidence type="ECO:0000256" key="12">
    <source>
        <dbReference type="SAM" id="MobiDB-lite"/>
    </source>
</evidence>
<evidence type="ECO:0000256" key="5">
    <source>
        <dbReference type="ARBA" id="ARBA00022801"/>
    </source>
</evidence>
<keyword evidence="13" id="KW-1185">Reference proteome</keyword>
<keyword evidence="7" id="KW-0238">DNA-binding</keyword>
<comment type="similarity">
    <text evidence="1">Belongs to the SOS response-associated peptidase family.</text>
</comment>
<dbReference type="Proteomes" id="UP000694924">
    <property type="component" value="Unplaced"/>
</dbReference>
<evidence type="ECO:0000256" key="2">
    <source>
        <dbReference type="ARBA" id="ARBA00015888"/>
    </source>
</evidence>
<name>A0ABM1IXZ9_POLDO</name>
<keyword evidence="6" id="KW-0190">Covalent protein-DNA linkage</keyword>
<dbReference type="InterPro" id="IPR003738">
    <property type="entry name" value="SRAP"/>
</dbReference>
<evidence type="ECO:0000256" key="1">
    <source>
        <dbReference type="ARBA" id="ARBA00008136"/>
    </source>
</evidence>
<protein>
    <recommendedName>
        <fullName evidence="2">Abasic site processing protein HMCES</fullName>
    </recommendedName>
    <alternativeName>
        <fullName evidence="9">Embryonic stem cell-specific 5-hydroxymethylcytosine-binding protein</fullName>
    </alternativeName>
    <alternativeName>
        <fullName evidence="10">Peptidase HMCES</fullName>
    </alternativeName>
    <alternativeName>
        <fullName evidence="11">SRAP domain-containing protein 1</fullName>
    </alternativeName>
</protein>
<evidence type="ECO:0000256" key="11">
    <source>
        <dbReference type="ARBA" id="ARBA00031130"/>
    </source>
</evidence>
<dbReference type="SUPFAM" id="SSF143081">
    <property type="entry name" value="BB1717-like"/>
    <property type="match status" value="1"/>
</dbReference>
<evidence type="ECO:0000256" key="8">
    <source>
        <dbReference type="ARBA" id="ARBA00023239"/>
    </source>
</evidence>
<evidence type="ECO:0000313" key="13">
    <source>
        <dbReference type="Proteomes" id="UP000694924"/>
    </source>
</evidence>
<reference evidence="14" key="1">
    <citation type="submission" date="2025-08" db="UniProtKB">
        <authorList>
            <consortium name="RefSeq"/>
        </authorList>
    </citation>
    <scope>IDENTIFICATION</scope>
    <source>
        <tissue evidence="14">Whole body</tissue>
    </source>
</reference>
<organism evidence="13 14">
    <name type="scientific">Polistes dominula</name>
    <name type="common">European paper wasp</name>
    <name type="synonym">Vespa dominula</name>
    <dbReference type="NCBI Taxonomy" id="743375"/>
    <lineage>
        <taxon>Eukaryota</taxon>
        <taxon>Metazoa</taxon>
        <taxon>Ecdysozoa</taxon>
        <taxon>Arthropoda</taxon>
        <taxon>Hexapoda</taxon>
        <taxon>Insecta</taxon>
        <taxon>Pterygota</taxon>
        <taxon>Neoptera</taxon>
        <taxon>Endopterygota</taxon>
        <taxon>Hymenoptera</taxon>
        <taxon>Apocrita</taxon>
        <taxon>Aculeata</taxon>
        <taxon>Vespoidea</taxon>
        <taxon>Vespidae</taxon>
        <taxon>Polistinae</taxon>
        <taxon>Polistini</taxon>
        <taxon>Polistes</taxon>
    </lineage>
</organism>